<reference evidence="2" key="1">
    <citation type="submission" date="2013-10" db="EMBL/GenBank/DDBJ databases">
        <title>Genome sequencing of Onchocerca volvulus.</title>
        <authorList>
            <person name="Cotton J."/>
            <person name="Tsai J."/>
            <person name="Stanley E."/>
            <person name="Tracey A."/>
            <person name="Holroyd N."/>
            <person name="Lustigman S."/>
            <person name="Berriman M."/>
        </authorList>
    </citation>
    <scope>NUCLEOTIDE SEQUENCE</scope>
</reference>
<dbReference type="EMBL" id="CMVM020000129">
    <property type="status" value="NOT_ANNOTATED_CDS"/>
    <property type="molecule type" value="Genomic_DNA"/>
</dbReference>
<reference evidence="1" key="2">
    <citation type="submission" date="2022-06" db="UniProtKB">
        <authorList>
            <consortium name="EnsemblMetazoa"/>
        </authorList>
    </citation>
    <scope>IDENTIFICATION</scope>
</reference>
<proteinExistence type="predicted"/>
<evidence type="ECO:0000313" key="1">
    <source>
        <dbReference type="EnsemblMetazoa" id="OVOC4271.1"/>
    </source>
</evidence>
<protein>
    <submittedName>
        <fullName evidence="1">Uncharacterized protein</fullName>
    </submittedName>
</protein>
<dbReference type="AlphaFoldDB" id="A0A8R1TU52"/>
<keyword evidence="2" id="KW-1185">Reference proteome</keyword>
<dbReference type="EnsemblMetazoa" id="OVOC4271.1">
    <property type="protein sequence ID" value="OVOC4271.1"/>
    <property type="gene ID" value="WBGene00241080"/>
</dbReference>
<sequence length="45" mass="5160">MKLMFSKILPSASFVLFGITDTVRDFFPVQRLVPHGIILYFGRNS</sequence>
<organism evidence="1 2">
    <name type="scientific">Onchocerca volvulus</name>
    <dbReference type="NCBI Taxonomy" id="6282"/>
    <lineage>
        <taxon>Eukaryota</taxon>
        <taxon>Metazoa</taxon>
        <taxon>Ecdysozoa</taxon>
        <taxon>Nematoda</taxon>
        <taxon>Chromadorea</taxon>
        <taxon>Rhabditida</taxon>
        <taxon>Spirurina</taxon>
        <taxon>Spiruromorpha</taxon>
        <taxon>Filarioidea</taxon>
        <taxon>Onchocercidae</taxon>
        <taxon>Onchocerca</taxon>
    </lineage>
</organism>
<name>A0A8R1TU52_ONCVO</name>
<evidence type="ECO:0000313" key="2">
    <source>
        <dbReference type="Proteomes" id="UP000024404"/>
    </source>
</evidence>
<dbReference type="Proteomes" id="UP000024404">
    <property type="component" value="Unassembled WGS sequence"/>
</dbReference>
<accession>A0A8R1TU52</accession>